<evidence type="ECO:0000256" key="2">
    <source>
        <dbReference type="ARBA" id="ARBA00022679"/>
    </source>
</evidence>
<proteinExistence type="predicted"/>
<dbReference type="SUPFAM" id="SSF53335">
    <property type="entry name" value="S-adenosyl-L-methionine-dependent methyltransferases"/>
    <property type="match status" value="1"/>
</dbReference>
<dbReference type="GO" id="GO:0008168">
    <property type="term" value="F:methyltransferase activity"/>
    <property type="evidence" value="ECO:0007669"/>
    <property type="project" value="UniProtKB-KW"/>
</dbReference>
<keyword evidence="2 3" id="KW-0808">Transferase</keyword>
<evidence type="ECO:0000313" key="4">
    <source>
        <dbReference type="Proteomes" id="UP001431634"/>
    </source>
</evidence>
<dbReference type="InterPro" id="IPR003788">
    <property type="entry name" value="NDUFAF7"/>
</dbReference>
<dbReference type="PANTHER" id="PTHR12049:SF7">
    <property type="entry name" value="PROTEIN ARGININE METHYLTRANSFERASE NDUFAF7, MITOCHONDRIAL"/>
    <property type="match status" value="1"/>
</dbReference>
<reference evidence="3" key="1">
    <citation type="submission" date="2023-05" db="EMBL/GenBank/DDBJ databases">
        <title>Whole genome sequence of Commensalibacter sp.</title>
        <authorList>
            <person name="Charoenyingcharoen P."/>
            <person name="Yukphan P."/>
        </authorList>
    </citation>
    <scope>NUCLEOTIDE SEQUENCE</scope>
    <source>
        <strain evidence="3">TBRC 16381</strain>
    </source>
</reference>
<protein>
    <submittedName>
        <fullName evidence="3">SAM-dependent methyltransferase</fullName>
        <ecNumber evidence="3">2.1.1.-</ecNumber>
    </submittedName>
</protein>
<keyword evidence="1 3" id="KW-0489">Methyltransferase</keyword>
<name>A0ABT6Q1A7_9PROT</name>
<sequence length="349" mass="38384">MTDSSPVRLDHFMAAANAAYYANKDPFSDFITAPEISQLFGEMIATWVVVVMQSMPAEGNIALVEAGPGRGTLMADVLRVIRKAAPELYKRCHVRFVETSPRLKRIQQQAVANHNDLSVEWYDSIATLPKGPMILIANEFLDALPIRQFVRNSSQTWAERYVKGDVFIQVPINHLPKVPIFNRSISVGDIVEVCESGQQIIDDIAKRICCDGGAALFIDYGYAVSVVGDTLQAIAHQKKVSPLAPIGSADLTAHIDFLALKEIAQEAGASVYGIQTQGEFLKQLGILLRAQNLMAIATVDEKQQLADAVYRLIDPAQMGHLFKVMAICHPKLPIPPAFEMDKDVSNHDC</sequence>
<dbReference type="EMBL" id="JASBAO010000001">
    <property type="protein sequence ID" value="MDI2090864.1"/>
    <property type="molecule type" value="Genomic_DNA"/>
</dbReference>
<dbReference type="RefSeq" id="WP_281447983.1">
    <property type="nucleotide sequence ID" value="NZ_JASBAO010000001.1"/>
</dbReference>
<dbReference type="InterPro" id="IPR029063">
    <property type="entry name" value="SAM-dependent_MTases_sf"/>
</dbReference>
<dbReference type="PANTHER" id="PTHR12049">
    <property type="entry name" value="PROTEIN ARGININE METHYLTRANSFERASE NDUFAF7, MITOCHONDRIAL"/>
    <property type="match status" value="1"/>
</dbReference>
<dbReference type="Pfam" id="PF02636">
    <property type="entry name" value="Methyltransf_28"/>
    <property type="match status" value="1"/>
</dbReference>
<comment type="caution">
    <text evidence="3">The sequence shown here is derived from an EMBL/GenBank/DDBJ whole genome shotgun (WGS) entry which is preliminary data.</text>
</comment>
<evidence type="ECO:0000313" key="3">
    <source>
        <dbReference type="EMBL" id="MDI2090864.1"/>
    </source>
</evidence>
<dbReference type="EC" id="2.1.1.-" evidence="3"/>
<dbReference type="Gene3D" id="3.40.50.12710">
    <property type="match status" value="1"/>
</dbReference>
<organism evidence="3 4">
    <name type="scientific">Commensalibacter oyaizuii</name>
    <dbReference type="NCBI Taxonomy" id="3043873"/>
    <lineage>
        <taxon>Bacteria</taxon>
        <taxon>Pseudomonadati</taxon>
        <taxon>Pseudomonadota</taxon>
        <taxon>Alphaproteobacteria</taxon>
        <taxon>Acetobacterales</taxon>
        <taxon>Acetobacteraceae</taxon>
    </lineage>
</organism>
<evidence type="ECO:0000256" key="1">
    <source>
        <dbReference type="ARBA" id="ARBA00022603"/>
    </source>
</evidence>
<gene>
    <name evidence="3" type="ORF">QJV27_05685</name>
</gene>
<keyword evidence="4" id="KW-1185">Reference proteome</keyword>
<dbReference type="Proteomes" id="UP001431634">
    <property type="component" value="Unassembled WGS sequence"/>
</dbReference>
<dbReference type="InterPro" id="IPR038375">
    <property type="entry name" value="NDUFAF7_sf"/>
</dbReference>
<accession>A0ABT6Q1A7</accession>
<dbReference type="GO" id="GO:0032259">
    <property type="term" value="P:methylation"/>
    <property type="evidence" value="ECO:0007669"/>
    <property type="project" value="UniProtKB-KW"/>
</dbReference>